<gene>
    <name evidence="2" type="ORF">GKO46_04070</name>
    <name evidence="3" type="ORF">GKO48_05190</name>
</gene>
<dbReference type="EMBL" id="CP046147">
    <property type="protein sequence ID" value="WFG39034.1"/>
    <property type="molecule type" value="Genomic_DNA"/>
</dbReference>
<dbReference type="RefSeq" id="WP_342822315.1">
    <property type="nucleotide sequence ID" value="NZ_CP046146.1"/>
</dbReference>
<dbReference type="InterPro" id="IPR050312">
    <property type="entry name" value="IolE/XylAMocC-like"/>
</dbReference>
<feature type="domain" description="Xylose isomerase-like TIM barrel" evidence="1">
    <location>
        <begin position="27"/>
        <end position="276"/>
    </location>
</feature>
<organism evidence="3 4">
    <name type="scientific">Candidatus Lucifugimonas marina</name>
    <dbReference type="NCBI Taxonomy" id="3038979"/>
    <lineage>
        <taxon>Bacteria</taxon>
        <taxon>Bacillati</taxon>
        <taxon>Chloroflexota</taxon>
        <taxon>Dehalococcoidia</taxon>
        <taxon>SAR202 cluster</taxon>
        <taxon>Candidatus Lucifugimonadales</taxon>
        <taxon>Candidatus Lucifugimonadaceae</taxon>
        <taxon>Candidatus Lucifugimonas</taxon>
    </lineage>
</organism>
<dbReference type="Proteomes" id="UP001219901">
    <property type="component" value="Chromosome"/>
</dbReference>
<protein>
    <submittedName>
        <fullName evidence="3">TIM barrel protein</fullName>
    </submittedName>
</protein>
<evidence type="ECO:0000313" key="5">
    <source>
        <dbReference type="Proteomes" id="UP001321249"/>
    </source>
</evidence>
<sequence>MNPIYLQALSLNSIHGNTDGTIHAAADLAAELGIAGVDIEDRLLASYEPSYLQELAHSIESRGVQLGYCGLIVNFQSPITVVQSEIESAIELIKVLPHLGISKMRVAGNGVVGSQTQEFTFNAVKNKVQTICDHAADAGIDVYLHNHNHGSVPSTGAQIVRMLDEVNSPALKHVLDTGQFQGSPGSGGFDHSLHANQAQTELYESIETCAPLASMVRAKFYFAEPGDEQWLDYPRIVRTLKNADFEGPISIVYENKGDGNRPADEALSDAADYLNKLLNEE</sequence>
<keyword evidence="4" id="KW-1185">Reference proteome</keyword>
<name>A0AAJ6CUA1_9CHLR</name>
<reference evidence="3" key="2">
    <citation type="journal article" date="2023" name="Nat. Commun.">
        <title>Cultivation of marine bacteria of the SAR202 clade.</title>
        <authorList>
            <person name="Lim Y."/>
            <person name="Seo J.H."/>
            <person name="Giovannoni S.J."/>
            <person name="Kang I."/>
            <person name="Cho J.C."/>
        </authorList>
    </citation>
    <scope>NUCLEOTIDE SEQUENCE</scope>
    <source>
        <strain evidence="3">JH1073</strain>
    </source>
</reference>
<dbReference type="InterPro" id="IPR013022">
    <property type="entry name" value="Xyl_isomerase-like_TIM-brl"/>
</dbReference>
<dbReference type="EMBL" id="WMBE01000001">
    <property type="protein sequence ID" value="MDG0866247.1"/>
    <property type="molecule type" value="Genomic_DNA"/>
</dbReference>
<dbReference type="Proteomes" id="UP001321249">
    <property type="component" value="Unassembled WGS sequence"/>
</dbReference>
<dbReference type="Gene3D" id="3.20.20.150">
    <property type="entry name" value="Divalent-metal-dependent TIM barrel enzymes"/>
    <property type="match status" value="1"/>
</dbReference>
<dbReference type="PANTHER" id="PTHR12110:SF53">
    <property type="entry name" value="BLR5974 PROTEIN"/>
    <property type="match status" value="1"/>
</dbReference>
<evidence type="ECO:0000313" key="3">
    <source>
        <dbReference type="EMBL" id="WFG39034.1"/>
    </source>
</evidence>
<dbReference type="InterPro" id="IPR036237">
    <property type="entry name" value="Xyl_isomerase-like_sf"/>
</dbReference>
<dbReference type="SUPFAM" id="SSF51658">
    <property type="entry name" value="Xylose isomerase-like"/>
    <property type="match status" value="1"/>
</dbReference>
<reference evidence="4" key="3">
    <citation type="submission" date="2023-06" db="EMBL/GenBank/DDBJ databases">
        <title>Pangenomics reveal diversification of enzyme families and niche specialization in globally abundant SAR202 bacteria.</title>
        <authorList>
            <person name="Saw J.H.W."/>
        </authorList>
    </citation>
    <scope>NUCLEOTIDE SEQUENCE [LARGE SCALE GENOMIC DNA]</scope>
    <source>
        <strain evidence="4">JH1073</strain>
    </source>
</reference>
<evidence type="ECO:0000313" key="4">
    <source>
        <dbReference type="Proteomes" id="UP001219901"/>
    </source>
</evidence>
<proteinExistence type="predicted"/>
<evidence type="ECO:0000313" key="2">
    <source>
        <dbReference type="EMBL" id="MDG0866247.1"/>
    </source>
</evidence>
<evidence type="ECO:0000259" key="1">
    <source>
        <dbReference type="Pfam" id="PF01261"/>
    </source>
</evidence>
<dbReference type="Pfam" id="PF01261">
    <property type="entry name" value="AP_endonuc_2"/>
    <property type="match status" value="1"/>
</dbReference>
<accession>A0AAJ6CUA1</accession>
<dbReference type="AlphaFoldDB" id="A0AAJ6CUA1"/>
<reference evidence="4 5" key="1">
    <citation type="submission" date="2019-11" db="EMBL/GenBank/DDBJ databases">
        <authorList>
            <person name="Cho J.-C."/>
        </authorList>
    </citation>
    <scope>NUCLEOTIDE SEQUENCE [LARGE SCALE GENOMIC DNA]</scope>
    <source>
        <strain evidence="3 4">JH1073</strain>
        <strain evidence="2 5">JH702</strain>
    </source>
</reference>
<dbReference type="PANTHER" id="PTHR12110">
    <property type="entry name" value="HYDROXYPYRUVATE ISOMERASE"/>
    <property type="match status" value="1"/>
</dbReference>